<dbReference type="InterPro" id="IPR031986">
    <property type="entry name" value="GD_N"/>
</dbReference>
<keyword evidence="3 12" id="KW-0645">Protease</keyword>
<dbReference type="PANTHER" id="PTHR24260">
    <property type="match status" value="1"/>
</dbReference>
<keyword evidence="6" id="KW-0720">Serine protease</keyword>
<dbReference type="Pfam" id="PF00089">
    <property type="entry name" value="Trypsin"/>
    <property type="match status" value="2"/>
</dbReference>
<evidence type="ECO:0000256" key="3">
    <source>
        <dbReference type="ARBA" id="ARBA00022670"/>
    </source>
</evidence>
<dbReference type="PROSITE" id="PS00134">
    <property type="entry name" value="TRYPSIN_HIS"/>
    <property type="match status" value="1"/>
</dbReference>
<dbReference type="InterPro" id="IPR009003">
    <property type="entry name" value="Peptidase_S1_PA"/>
</dbReference>
<dbReference type="AlphaFoldDB" id="A0A836K4I8"/>
<dbReference type="PANTHER" id="PTHR24260:SF143">
    <property type="entry name" value="SERINE PROTEASE GD-LIKE PROTEIN"/>
    <property type="match status" value="1"/>
</dbReference>
<evidence type="ECO:0000256" key="9">
    <source>
        <dbReference type="SAM" id="MobiDB-lite"/>
    </source>
</evidence>
<sequence length="740" mass="83103">MAKISILIALLLQFCSIIQGLAPCIDYYTHIVKQGTNEILGEITIQSPKLPPYDLKVGLNTDPSLHTKEPVAQLQLARSIQESVQAVQQGKSLLYHVHFPLGQPIPRLTKILFNNQQICPNPRKTEIIPTTKEIQLLTSNSTNEESFSMAETNSENPSLSTTENDRRDPSTTTNLSEGTDNNECGISNYTDRKNLLVINGEETKPGQWPWLVALFVVRKDHEFRCCGSVLSTKHILTAAHCLKLNFSSNFDIPPNVLVVALGRFNLRQWRERGTINREVASYTIHPNYTHEDSGDSDLAILTLRTTVEYSLFIKPICLWTGSNNLDEVVNRIGYVVGWGQDEFGNPYTAEPRMARVPIVSEVTCLRSHPIFITLTSERTFCAGLRYQSPCNGDSGSGLVLYDSSTGRYRLRGVVSRSITGNDFLCDLQRYIVYVDVAKYIPWIQEQISTTTAAVVYRTTSTTVSPSNENTNNECGITSYYTDDTNSKISNGEVTLPGQWPWVVAIYNSINNEFICIGSILTTRHILTVAHCLKKYVDNNIDPNNLYVAFGEFILYHQWYKTINRDVASYKIHPEYVYIRTFTSDSNLAILILRLNVEYSPFIKPICLWSGSTDLENVVNKIGYVVGWGRDEFGHPNTDERRMARVSIVSQADCLSSDSIYTSLTSSRTFCAGLQNGNNCITNSGSGLVLFDAITRRYKLRGIASRALFGNASFPCDPTKYIVYVDVAKYIPWIQQQISTT</sequence>
<accession>A0A836K4I8</accession>
<evidence type="ECO:0000256" key="4">
    <source>
        <dbReference type="ARBA" id="ARBA00022729"/>
    </source>
</evidence>
<dbReference type="Gene3D" id="2.40.10.10">
    <property type="entry name" value="Trypsin-like serine proteases"/>
    <property type="match status" value="2"/>
</dbReference>
<keyword evidence="13" id="KW-1185">Reference proteome</keyword>
<evidence type="ECO:0000259" key="11">
    <source>
        <dbReference type="PROSITE" id="PS50240"/>
    </source>
</evidence>
<dbReference type="SMART" id="SM00020">
    <property type="entry name" value="Tryp_SPc"/>
    <property type="match status" value="2"/>
</dbReference>
<comment type="caution">
    <text evidence="12">The sequence shown here is derived from an EMBL/GenBank/DDBJ whole genome shotgun (WGS) entry which is preliminary data.</text>
</comment>
<name>A0A836K4I8_9HYME</name>
<evidence type="ECO:0000256" key="2">
    <source>
        <dbReference type="ARBA" id="ARBA00022525"/>
    </source>
</evidence>
<feature type="compositionally biased region" description="Polar residues" evidence="9">
    <location>
        <begin position="139"/>
        <end position="162"/>
    </location>
</feature>
<dbReference type="InterPro" id="IPR043504">
    <property type="entry name" value="Peptidase_S1_PA_chymotrypsin"/>
</dbReference>
<feature type="domain" description="Peptidase S1" evidence="11">
    <location>
        <begin position="197"/>
        <end position="448"/>
    </location>
</feature>
<keyword evidence="4 10" id="KW-0732">Signal</keyword>
<evidence type="ECO:0000256" key="7">
    <source>
        <dbReference type="ARBA" id="ARBA00023145"/>
    </source>
</evidence>
<feature type="non-terminal residue" evidence="12">
    <location>
        <position position="740"/>
    </location>
</feature>
<dbReference type="PRINTS" id="PR00722">
    <property type="entry name" value="CHYMOTRYPSIN"/>
</dbReference>
<dbReference type="EMBL" id="JAANIC010001002">
    <property type="protein sequence ID" value="KAG5347284.1"/>
    <property type="molecule type" value="Genomic_DNA"/>
</dbReference>
<dbReference type="InterPro" id="IPR001314">
    <property type="entry name" value="Peptidase_S1A"/>
</dbReference>
<feature type="region of interest" description="Disordered" evidence="9">
    <location>
        <begin position="139"/>
        <end position="186"/>
    </location>
</feature>
<organism evidence="12 13">
    <name type="scientific">Acromyrmex charruanus</name>
    <dbReference type="NCBI Taxonomy" id="2715315"/>
    <lineage>
        <taxon>Eukaryota</taxon>
        <taxon>Metazoa</taxon>
        <taxon>Ecdysozoa</taxon>
        <taxon>Arthropoda</taxon>
        <taxon>Hexapoda</taxon>
        <taxon>Insecta</taxon>
        <taxon>Pterygota</taxon>
        <taxon>Neoptera</taxon>
        <taxon>Endopterygota</taxon>
        <taxon>Hymenoptera</taxon>
        <taxon>Apocrita</taxon>
        <taxon>Aculeata</taxon>
        <taxon>Formicoidea</taxon>
        <taxon>Formicidae</taxon>
        <taxon>Myrmicinae</taxon>
        <taxon>Acromyrmex</taxon>
    </lineage>
</organism>
<feature type="compositionally biased region" description="Polar residues" evidence="9">
    <location>
        <begin position="170"/>
        <end position="186"/>
    </location>
</feature>
<feature type="non-terminal residue" evidence="12">
    <location>
        <position position="1"/>
    </location>
</feature>
<evidence type="ECO:0000256" key="8">
    <source>
        <dbReference type="ARBA" id="ARBA00023157"/>
    </source>
</evidence>
<keyword evidence="2" id="KW-0964">Secreted</keyword>
<feature type="chain" id="PRO_5032647486" evidence="10">
    <location>
        <begin position="21"/>
        <end position="740"/>
    </location>
</feature>
<keyword evidence="7" id="KW-0865">Zymogen</keyword>
<dbReference type="InterPro" id="IPR001254">
    <property type="entry name" value="Trypsin_dom"/>
</dbReference>
<gene>
    <name evidence="12" type="primary">Gd_1</name>
    <name evidence="12" type="ORF">G6Z76_0005912</name>
</gene>
<comment type="subcellular location">
    <subcellularLocation>
        <location evidence="1">Secreted</location>
    </subcellularLocation>
</comment>
<protein>
    <submittedName>
        <fullName evidence="12">GD protease</fullName>
    </submittedName>
</protein>
<dbReference type="InterPro" id="IPR051333">
    <property type="entry name" value="CLIP_Serine_Protease"/>
</dbReference>
<dbReference type="PROSITE" id="PS50240">
    <property type="entry name" value="TRYPSIN_DOM"/>
    <property type="match status" value="2"/>
</dbReference>
<evidence type="ECO:0000256" key="6">
    <source>
        <dbReference type="ARBA" id="ARBA00022825"/>
    </source>
</evidence>
<dbReference type="SUPFAM" id="SSF50494">
    <property type="entry name" value="Trypsin-like serine proteases"/>
    <property type="match status" value="2"/>
</dbReference>
<keyword evidence="5" id="KW-0378">Hydrolase</keyword>
<evidence type="ECO:0000313" key="12">
    <source>
        <dbReference type="EMBL" id="KAG5347284.1"/>
    </source>
</evidence>
<reference evidence="12" key="1">
    <citation type="submission" date="2020-03" db="EMBL/GenBank/DDBJ databases">
        <title>Relaxed selection underlies rapid genomic changes in the transitions from sociality to social parasitism in ants.</title>
        <authorList>
            <person name="Bi X."/>
        </authorList>
    </citation>
    <scope>NUCLEOTIDE SEQUENCE</scope>
    <source>
        <strain evidence="12">BGI-DK2014a</strain>
        <tissue evidence="12">Whole body</tissue>
    </source>
</reference>
<feature type="domain" description="Peptidase S1" evidence="11">
    <location>
        <begin position="488"/>
        <end position="738"/>
    </location>
</feature>
<keyword evidence="8" id="KW-1015">Disulfide bond</keyword>
<evidence type="ECO:0000256" key="1">
    <source>
        <dbReference type="ARBA" id="ARBA00004613"/>
    </source>
</evidence>
<dbReference type="InterPro" id="IPR018114">
    <property type="entry name" value="TRYPSIN_HIS"/>
</dbReference>
<proteinExistence type="predicted"/>
<evidence type="ECO:0000256" key="5">
    <source>
        <dbReference type="ARBA" id="ARBA00022801"/>
    </source>
</evidence>
<feature type="signal peptide" evidence="10">
    <location>
        <begin position="1"/>
        <end position="20"/>
    </location>
</feature>
<evidence type="ECO:0000313" key="13">
    <source>
        <dbReference type="Proteomes" id="UP000669903"/>
    </source>
</evidence>
<dbReference type="GO" id="GO:0004252">
    <property type="term" value="F:serine-type endopeptidase activity"/>
    <property type="evidence" value="ECO:0007669"/>
    <property type="project" value="InterPro"/>
</dbReference>
<evidence type="ECO:0000256" key="10">
    <source>
        <dbReference type="SAM" id="SignalP"/>
    </source>
</evidence>
<dbReference type="GO" id="GO:0005576">
    <property type="term" value="C:extracellular region"/>
    <property type="evidence" value="ECO:0007669"/>
    <property type="project" value="UniProtKB-SubCell"/>
</dbReference>
<dbReference type="GO" id="GO:0006508">
    <property type="term" value="P:proteolysis"/>
    <property type="evidence" value="ECO:0007669"/>
    <property type="project" value="UniProtKB-KW"/>
</dbReference>
<dbReference type="Pfam" id="PF16030">
    <property type="entry name" value="GD_N"/>
    <property type="match status" value="1"/>
</dbReference>
<dbReference type="FunFam" id="2.40.10.10:FF:000146">
    <property type="entry name" value="Serine protease 53"/>
    <property type="match status" value="1"/>
</dbReference>
<dbReference type="CDD" id="cd00190">
    <property type="entry name" value="Tryp_SPc"/>
    <property type="match status" value="2"/>
</dbReference>
<dbReference type="Proteomes" id="UP000669903">
    <property type="component" value="Unassembled WGS sequence"/>
</dbReference>